<evidence type="ECO:0000313" key="8">
    <source>
        <dbReference type="Proteomes" id="UP000554482"/>
    </source>
</evidence>
<feature type="domain" description="Helicase ATP-binding" evidence="6">
    <location>
        <begin position="96"/>
        <end position="298"/>
    </location>
</feature>
<dbReference type="SMART" id="SM00487">
    <property type="entry name" value="DEXDc"/>
    <property type="match status" value="1"/>
</dbReference>
<evidence type="ECO:0000313" key="7">
    <source>
        <dbReference type="EMBL" id="KAF5185550.1"/>
    </source>
</evidence>
<dbReference type="InterPro" id="IPR044567">
    <property type="entry name" value="CLSY/DRD1"/>
</dbReference>
<reference evidence="7 8" key="1">
    <citation type="submission" date="2020-06" db="EMBL/GenBank/DDBJ databases">
        <title>Transcriptomic and genomic resources for Thalictrum thalictroides and T. hernandezii: Facilitating candidate gene discovery in an emerging model plant lineage.</title>
        <authorList>
            <person name="Arias T."/>
            <person name="Riano-Pachon D.M."/>
            <person name="Di Stilio V.S."/>
        </authorList>
    </citation>
    <scope>NUCLEOTIDE SEQUENCE [LARGE SCALE GENOMIC DNA]</scope>
    <source>
        <strain evidence="8">cv. WT478/WT964</strain>
        <tissue evidence="7">Leaves</tissue>
    </source>
</reference>
<dbReference type="SUPFAM" id="SSF52540">
    <property type="entry name" value="P-loop containing nucleoside triphosphate hydrolases"/>
    <property type="match status" value="1"/>
</dbReference>
<keyword evidence="3" id="KW-0378">Hydrolase</keyword>
<dbReference type="PANTHER" id="PTHR45821:SF5">
    <property type="entry name" value="SNF2 DOMAIN-CONTAINING PROTEIN CLASSY 4"/>
    <property type="match status" value="1"/>
</dbReference>
<dbReference type="GO" id="GO:0080188">
    <property type="term" value="P:gene silencing by siRNA-directed DNA methylation"/>
    <property type="evidence" value="ECO:0007669"/>
    <property type="project" value="InterPro"/>
</dbReference>
<keyword evidence="2" id="KW-0547">Nucleotide-binding</keyword>
<dbReference type="EMBL" id="JABWDY010030543">
    <property type="protein sequence ID" value="KAF5185550.1"/>
    <property type="molecule type" value="Genomic_DNA"/>
</dbReference>
<dbReference type="InterPro" id="IPR014001">
    <property type="entry name" value="Helicase_ATP-bd"/>
</dbReference>
<dbReference type="Gene3D" id="3.40.50.10810">
    <property type="entry name" value="Tandem AAA-ATPase domain"/>
    <property type="match status" value="1"/>
</dbReference>
<evidence type="ECO:0000256" key="5">
    <source>
        <dbReference type="ARBA" id="ARBA00023242"/>
    </source>
</evidence>
<evidence type="ECO:0000256" key="2">
    <source>
        <dbReference type="ARBA" id="ARBA00022741"/>
    </source>
</evidence>
<keyword evidence="3" id="KW-0347">Helicase</keyword>
<protein>
    <submittedName>
        <fullName evidence="7">Snf2 domain-containing protein classy</fullName>
    </submittedName>
</protein>
<dbReference type="InterPro" id="IPR027417">
    <property type="entry name" value="P-loop_NTPase"/>
</dbReference>
<dbReference type="GO" id="GO:0004386">
    <property type="term" value="F:helicase activity"/>
    <property type="evidence" value="ECO:0007669"/>
    <property type="project" value="UniProtKB-KW"/>
</dbReference>
<gene>
    <name evidence="7" type="ORF">FRX31_024863</name>
</gene>
<dbReference type="InterPro" id="IPR000330">
    <property type="entry name" value="SNF2_N"/>
</dbReference>
<evidence type="ECO:0000256" key="4">
    <source>
        <dbReference type="ARBA" id="ARBA00022840"/>
    </source>
</evidence>
<dbReference type="AlphaFoldDB" id="A0A7J6VN20"/>
<evidence type="ECO:0000259" key="6">
    <source>
        <dbReference type="PROSITE" id="PS51192"/>
    </source>
</evidence>
<keyword evidence="8" id="KW-1185">Reference proteome</keyword>
<dbReference type="Proteomes" id="UP000554482">
    <property type="component" value="Unassembled WGS sequence"/>
</dbReference>
<sequence length="341" mass="38991">MPDMNGIITLVSLQFLSKGKMSISGKNKRDFAEFSMWEAFHDADGNSPGSSVHGNGTVWNIFPQIREKMYLHQQEGFEFLWTNVAGGNEIDVIRQSLHNDDIGGCMISHAPGTGKTFLTIAFLRSYMEVFKECRPVIIAPDCMLLTWEEEFKKWGVDIPFHNFNSLELTGKEDELACRMIQGRTHNQKMIRLAKLLSWSRERSILGISYSLFEKHAGERSVMGKGKKKQREVPYARRILLEKPSLVIFDEGHTPRISRSKIWKALGNIKTGKHIILSGTPLQNNFDELYNILCLVRPQFAERFTTSQTPSHTIGKEDLLEEIRGLIDPFVHVYRGSYKLLL</sequence>
<dbReference type="OrthoDB" id="2020972at2759"/>
<keyword evidence="4" id="KW-0067">ATP-binding</keyword>
<dbReference type="PROSITE" id="PS51192">
    <property type="entry name" value="HELICASE_ATP_BIND_1"/>
    <property type="match status" value="1"/>
</dbReference>
<proteinExistence type="predicted"/>
<evidence type="ECO:0000256" key="1">
    <source>
        <dbReference type="ARBA" id="ARBA00004123"/>
    </source>
</evidence>
<dbReference type="PANTHER" id="PTHR45821">
    <property type="entry name" value="SNF2 DOMAIN-CONTAINING PROTEIN CLASSY 2-RELATED"/>
    <property type="match status" value="1"/>
</dbReference>
<organism evidence="7 8">
    <name type="scientific">Thalictrum thalictroides</name>
    <name type="common">Rue-anemone</name>
    <name type="synonym">Anemone thalictroides</name>
    <dbReference type="NCBI Taxonomy" id="46969"/>
    <lineage>
        <taxon>Eukaryota</taxon>
        <taxon>Viridiplantae</taxon>
        <taxon>Streptophyta</taxon>
        <taxon>Embryophyta</taxon>
        <taxon>Tracheophyta</taxon>
        <taxon>Spermatophyta</taxon>
        <taxon>Magnoliopsida</taxon>
        <taxon>Ranunculales</taxon>
        <taxon>Ranunculaceae</taxon>
        <taxon>Thalictroideae</taxon>
        <taxon>Thalictrum</taxon>
    </lineage>
</organism>
<dbReference type="Pfam" id="PF00176">
    <property type="entry name" value="SNF2-rel_dom"/>
    <property type="match status" value="1"/>
</dbReference>
<comment type="subcellular location">
    <subcellularLocation>
        <location evidence="1">Nucleus</location>
    </subcellularLocation>
</comment>
<name>A0A7J6VN20_THATH</name>
<dbReference type="GO" id="GO:0005634">
    <property type="term" value="C:nucleus"/>
    <property type="evidence" value="ECO:0007669"/>
    <property type="project" value="UniProtKB-SubCell"/>
</dbReference>
<comment type="caution">
    <text evidence="7">The sequence shown here is derived from an EMBL/GenBank/DDBJ whole genome shotgun (WGS) entry which is preliminary data.</text>
</comment>
<evidence type="ECO:0000256" key="3">
    <source>
        <dbReference type="ARBA" id="ARBA00022806"/>
    </source>
</evidence>
<accession>A0A7J6VN20</accession>
<dbReference type="GO" id="GO:0005524">
    <property type="term" value="F:ATP binding"/>
    <property type="evidence" value="ECO:0007669"/>
    <property type="project" value="UniProtKB-KW"/>
</dbReference>
<keyword evidence="5" id="KW-0539">Nucleus</keyword>
<dbReference type="InterPro" id="IPR038718">
    <property type="entry name" value="SNF2-like_sf"/>
</dbReference>